<evidence type="ECO:0000256" key="2">
    <source>
        <dbReference type="ARBA" id="ARBA00023110"/>
    </source>
</evidence>
<dbReference type="GO" id="GO:0003755">
    <property type="term" value="F:peptidyl-prolyl cis-trans isomerase activity"/>
    <property type="evidence" value="ECO:0007669"/>
    <property type="project" value="UniProtKB-UniRule"/>
</dbReference>
<evidence type="ECO:0000256" key="3">
    <source>
        <dbReference type="PROSITE-ProRule" id="PRU00277"/>
    </source>
</evidence>
<dbReference type="EC" id="5.2.1.8" evidence="4"/>
<accession>A0A9X1UWV1</accession>
<evidence type="ECO:0000313" key="9">
    <source>
        <dbReference type="Proteomes" id="UP001139344"/>
    </source>
</evidence>
<reference evidence="8" key="1">
    <citation type="submission" date="2021-12" db="EMBL/GenBank/DDBJ databases">
        <title>Description of Gramella crocea sp. nov., a new bacterium isolated from activated sludge.</title>
        <authorList>
            <person name="Zhang X."/>
        </authorList>
    </citation>
    <scope>NUCLEOTIDE SEQUENCE</scope>
    <source>
        <strain evidence="8">YB25</strain>
    </source>
</reference>
<protein>
    <recommendedName>
        <fullName evidence="4">Peptidyl-prolyl cis-trans isomerase</fullName>
        <ecNumber evidence="4">5.2.1.8</ecNumber>
    </recommendedName>
</protein>
<dbReference type="GO" id="GO:0005509">
    <property type="term" value="F:calcium ion binding"/>
    <property type="evidence" value="ECO:0007669"/>
    <property type="project" value="InterPro"/>
</dbReference>
<keyword evidence="6" id="KW-0732">Signal</keyword>
<feature type="compositionally biased region" description="Basic and acidic residues" evidence="5">
    <location>
        <begin position="280"/>
        <end position="294"/>
    </location>
</feature>
<dbReference type="InterPro" id="IPR001179">
    <property type="entry name" value="PPIase_FKBP_dom"/>
</dbReference>
<evidence type="ECO:0000259" key="7">
    <source>
        <dbReference type="PROSITE" id="PS50059"/>
    </source>
</evidence>
<dbReference type="RefSeq" id="WP_240096350.1">
    <property type="nucleotide sequence ID" value="NZ_JAJSON010000011.1"/>
</dbReference>
<evidence type="ECO:0000313" key="8">
    <source>
        <dbReference type="EMBL" id="MCG9970753.1"/>
    </source>
</evidence>
<evidence type="ECO:0000256" key="1">
    <source>
        <dbReference type="ARBA" id="ARBA00000971"/>
    </source>
</evidence>
<comment type="caution">
    <text evidence="8">The sequence shown here is derived from an EMBL/GenBank/DDBJ whole genome shotgun (WGS) entry which is preliminary data.</text>
</comment>
<dbReference type="EMBL" id="JAJSON010000011">
    <property type="protein sequence ID" value="MCG9970753.1"/>
    <property type="molecule type" value="Genomic_DNA"/>
</dbReference>
<feature type="signal peptide" evidence="6">
    <location>
        <begin position="1"/>
        <end position="21"/>
    </location>
</feature>
<feature type="chain" id="PRO_5040888795" description="Peptidyl-prolyl cis-trans isomerase" evidence="6">
    <location>
        <begin position="22"/>
        <end position="306"/>
    </location>
</feature>
<feature type="domain" description="PPIase FKBP-type" evidence="7">
    <location>
        <begin position="122"/>
        <end position="237"/>
    </location>
</feature>
<gene>
    <name evidence="8" type="ORF">LU635_03810</name>
</gene>
<dbReference type="Proteomes" id="UP001139344">
    <property type="component" value="Unassembled WGS sequence"/>
</dbReference>
<evidence type="ECO:0000256" key="4">
    <source>
        <dbReference type="RuleBase" id="RU003915"/>
    </source>
</evidence>
<name>A0A9X1UWV1_9FLAO</name>
<sequence length="306" mass="33795">MRLNKILVICLAAFLVFSCNKDDDNGVEVDPPRDRGEVAIEDDQEIIEYLNTHFYNYEEFENPSEDFDYVVRLDTITGDNSDKTPLIDSDKLMTKTVNYGGVDQQVYILKVREGEGQKPAFTDSTLVAYRGQLLNSTVFDSNLKSPVWFNLSGFEVRGSNGAIGTVGNVIKGFSEGLEEFRAATGYEVQADNTIQWNNDYGIGAIFIPSGLGYFSSSRGSIPAYSPLIFTISMYHVNEADHDGDGVPSYMEDLDGDGDPFNDDTDGDGLSNHSDPDDDGDGKPTKEELGDKNDDGIPDYLDPDIFE</sequence>
<feature type="region of interest" description="Disordered" evidence="5">
    <location>
        <begin position="242"/>
        <end position="306"/>
    </location>
</feature>
<comment type="catalytic activity">
    <reaction evidence="1 3 4">
        <text>[protein]-peptidylproline (omega=180) = [protein]-peptidylproline (omega=0)</text>
        <dbReference type="Rhea" id="RHEA:16237"/>
        <dbReference type="Rhea" id="RHEA-COMP:10747"/>
        <dbReference type="Rhea" id="RHEA-COMP:10748"/>
        <dbReference type="ChEBI" id="CHEBI:83833"/>
        <dbReference type="ChEBI" id="CHEBI:83834"/>
        <dbReference type="EC" id="5.2.1.8"/>
    </reaction>
</comment>
<dbReference type="Gene3D" id="3.10.50.40">
    <property type="match status" value="1"/>
</dbReference>
<keyword evidence="2 3" id="KW-0697">Rotamase</keyword>
<dbReference type="SUPFAM" id="SSF54534">
    <property type="entry name" value="FKBP-like"/>
    <property type="match status" value="1"/>
</dbReference>
<dbReference type="SUPFAM" id="SSF103647">
    <property type="entry name" value="TSP type-3 repeat"/>
    <property type="match status" value="1"/>
</dbReference>
<organism evidence="8 9">
    <name type="scientific">Christiangramia crocea</name>
    <dbReference type="NCBI Taxonomy" id="2904124"/>
    <lineage>
        <taxon>Bacteria</taxon>
        <taxon>Pseudomonadati</taxon>
        <taxon>Bacteroidota</taxon>
        <taxon>Flavobacteriia</taxon>
        <taxon>Flavobacteriales</taxon>
        <taxon>Flavobacteriaceae</taxon>
        <taxon>Christiangramia</taxon>
    </lineage>
</organism>
<dbReference type="PROSITE" id="PS51257">
    <property type="entry name" value="PROKAR_LIPOPROTEIN"/>
    <property type="match status" value="1"/>
</dbReference>
<dbReference type="InterPro" id="IPR028974">
    <property type="entry name" value="TSP_type-3_rpt"/>
</dbReference>
<comment type="similarity">
    <text evidence="4">Belongs to the FKBP-type PPIase family.</text>
</comment>
<evidence type="ECO:0000256" key="5">
    <source>
        <dbReference type="SAM" id="MobiDB-lite"/>
    </source>
</evidence>
<dbReference type="Pfam" id="PF00254">
    <property type="entry name" value="FKBP_C"/>
    <property type="match status" value="1"/>
</dbReference>
<dbReference type="PROSITE" id="PS50059">
    <property type="entry name" value="FKBP_PPIASE"/>
    <property type="match status" value="1"/>
</dbReference>
<proteinExistence type="inferred from homology"/>
<dbReference type="InterPro" id="IPR046357">
    <property type="entry name" value="PPIase_dom_sf"/>
</dbReference>
<dbReference type="AlphaFoldDB" id="A0A9X1UWV1"/>
<keyword evidence="3 4" id="KW-0413">Isomerase</keyword>
<keyword evidence="9" id="KW-1185">Reference proteome</keyword>
<evidence type="ECO:0000256" key="6">
    <source>
        <dbReference type="SAM" id="SignalP"/>
    </source>
</evidence>
<feature type="compositionally biased region" description="Acidic residues" evidence="5">
    <location>
        <begin position="251"/>
        <end position="266"/>
    </location>
</feature>